<dbReference type="EMBL" id="CAJHNJ030000442">
    <property type="protein sequence ID" value="CAG9137881.1"/>
    <property type="molecule type" value="Genomic_DNA"/>
</dbReference>
<reference evidence="1" key="1">
    <citation type="submission" date="2020-11" db="EMBL/GenBank/DDBJ databases">
        <authorList>
            <person name="Whiteford S."/>
        </authorList>
    </citation>
    <scope>NUCLEOTIDE SEQUENCE</scope>
</reference>
<accession>A0A8S4GDC7</accession>
<dbReference type="AlphaFoldDB" id="A0A8S4GDC7"/>
<feature type="non-terminal residue" evidence="1">
    <location>
        <position position="220"/>
    </location>
</feature>
<evidence type="ECO:0000313" key="2">
    <source>
        <dbReference type="Proteomes" id="UP000653454"/>
    </source>
</evidence>
<evidence type="ECO:0000313" key="1">
    <source>
        <dbReference type="EMBL" id="CAG9137881.1"/>
    </source>
</evidence>
<comment type="caution">
    <text evidence="1">The sequence shown here is derived from an EMBL/GenBank/DDBJ whole genome shotgun (WGS) entry which is preliminary data.</text>
</comment>
<protein>
    <submittedName>
        <fullName evidence="1">(diamondback moth) hypothetical protein</fullName>
    </submittedName>
</protein>
<proteinExistence type="predicted"/>
<dbReference type="PANTHER" id="PTHR33198">
    <property type="entry name" value="ANK_REP_REGION DOMAIN-CONTAINING PROTEIN-RELATED"/>
    <property type="match status" value="1"/>
</dbReference>
<name>A0A8S4GDC7_PLUXY</name>
<gene>
    <name evidence="1" type="ORF">PLXY2_LOCUS16136</name>
</gene>
<sequence>MESMLKPPAPFAFVNNLENVTSGNLSKDWEKWKNAFQIYFDACELSKKDPKVQVSILLHVVGEQCREVYEQFNQTFTDKDKLIKKFDEFFLQKKNITVQRHCFFTRNQLEGESIEQYAFELKKMGVKCEFKDLCDDLIRDRLICGIKDIALKERLLREPDLTLKKSLDICNIAQMSRLQVGVIKTETEKDVYAVEEYEQSPDEAYAYWMTRNNERGSRGR</sequence>
<organism evidence="1 2">
    <name type="scientific">Plutella xylostella</name>
    <name type="common">Diamondback moth</name>
    <name type="synonym">Plutella maculipennis</name>
    <dbReference type="NCBI Taxonomy" id="51655"/>
    <lineage>
        <taxon>Eukaryota</taxon>
        <taxon>Metazoa</taxon>
        <taxon>Ecdysozoa</taxon>
        <taxon>Arthropoda</taxon>
        <taxon>Hexapoda</taxon>
        <taxon>Insecta</taxon>
        <taxon>Pterygota</taxon>
        <taxon>Neoptera</taxon>
        <taxon>Endopterygota</taxon>
        <taxon>Lepidoptera</taxon>
        <taxon>Glossata</taxon>
        <taxon>Ditrysia</taxon>
        <taxon>Yponomeutoidea</taxon>
        <taxon>Plutellidae</taxon>
        <taxon>Plutella</taxon>
    </lineage>
</organism>
<keyword evidence="2" id="KW-1185">Reference proteome</keyword>
<dbReference type="Proteomes" id="UP000653454">
    <property type="component" value="Unassembled WGS sequence"/>
</dbReference>